<gene>
    <name evidence="2" type="ORF">PVAP13_3NG254432</name>
</gene>
<dbReference type="EMBL" id="CM029042">
    <property type="protein sequence ID" value="KAG2621552.1"/>
    <property type="molecule type" value="Genomic_DNA"/>
</dbReference>
<evidence type="ECO:0000313" key="2">
    <source>
        <dbReference type="EMBL" id="KAG2621552.1"/>
    </source>
</evidence>
<protein>
    <submittedName>
        <fullName evidence="2">Uncharacterized protein</fullName>
    </submittedName>
</protein>
<evidence type="ECO:0000313" key="3">
    <source>
        <dbReference type="Proteomes" id="UP000823388"/>
    </source>
</evidence>
<comment type="caution">
    <text evidence="2">The sequence shown here is derived from an EMBL/GenBank/DDBJ whole genome shotgun (WGS) entry which is preliminary data.</text>
</comment>
<dbReference type="AlphaFoldDB" id="A0A8T0UA32"/>
<evidence type="ECO:0000256" key="1">
    <source>
        <dbReference type="SAM" id="MobiDB-lite"/>
    </source>
</evidence>
<feature type="compositionally biased region" description="Low complexity" evidence="1">
    <location>
        <begin position="31"/>
        <end position="56"/>
    </location>
</feature>
<name>A0A8T0UA32_PANVG</name>
<reference evidence="2" key="1">
    <citation type="submission" date="2020-05" db="EMBL/GenBank/DDBJ databases">
        <title>WGS assembly of Panicum virgatum.</title>
        <authorList>
            <person name="Lovell J.T."/>
            <person name="Jenkins J."/>
            <person name="Shu S."/>
            <person name="Juenger T.E."/>
            <person name="Schmutz J."/>
        </authorList>
    </citation>
    <scope>NUCLEOTIDE SEQUENCE</scope>
    <source>
        <strain evidence="2">AP13</strain>
    </source>
</reference>
<organism evidence="2 3">
    <name type="scientific">Panicum virgatum</name>
    <name type="common">Blackwell switchgrass</name>
    <dbReference type="NCBI Taxonomy" id="38727"/>
    <lineage>
        <taxon>Eukaryota</taxon>
        <taxon>Viridiplantae</taxon>
        <taxon>Streptophyta</taxon>
        <taxon>Embryophyta</taxon>
        <taxon>Tracheophyta</taxon>
        <taxon>Spermatophyta</taxon>
        <taxon>Magnoliopsida</taxon>
        <taxon>Liliopsida</taxon>
        <taxon>Poales</taxon>
        <taxon>Poaceae</taxon>
        <taxon>PACMAD clade</taxon>
        <taxon>Panicoideae</taxon>
        <taxon>Panicodae</taxon>
        <taxon>Paniceae</taxon>
        <taxon>Panicinae</taxon>
        <taxon>Panicum</taxon>
        <taxon>Panicum sect. Hiantes</taxon>
    </lineage>
</organism>
<proteinExistence type="predicted"/>
<dbReference type="Proteomes" id="UP000823388">
    <property type="component" value="Chromosome 3N"/>
</dbReference>
<sequence>MNWDLLSRGAPPPPRVSALISDDNPSLAVDPSSSPTSSSALSSSSQNPSNSRSPFSVHHDWI</sequence>
<accession>A0A8T0UA32</accession>
<feature type="region of interest" description="Disordered" evidence="1">
    <location>
        <begin position="1"/>
        <end position="62"/>
    </location>
</feature>
<keyword evidence="3" id="KW-1185">Reference proteome</keyword>